<dbReference type="STRING" id="394193.SAMN04489732_126111"/>
<accession>A0A1H8YMH5</accession>
<dbReference type="Proteomes" id="UP000198582">
    <property type="component" value="Unassembled WGS sequence"/>
</dbReference>
<protein>
    <recommendedName>
        <fullName evidence="1">DUF397 domain-containing protein</fullName>
    </recommendedName>
</protein>
<organism evidence="2 3">
    <name type="scientific">Amycolatopsis saalfeldensis</name>
    <dbReference type="NCBI Taxonomy" id="394193"/>
    <lineage>
        <taxon>Bacteria</taxon>
        <taxon>Bacillati</taxon>
        <taxon>Actinomycetota</taxon>
        <taxon>Actinomycetes</taxon>
        <taxon>Pseudonocardiales</taxon>
        <taxon>Pseudonocardiaceae</taxon>
        <taxon>Amycolatopsis</taxon>
    </lineage>
</organism>
<dbReference type="RefSeq" id="WP_091628020.1">
    <property type="nucleotide sequence ID" value="NZ_FOEF01000026.1"/>
</dbReference>
<dbReference type="EMBL" id="FOEF01000026">
    <property type="protein sequence ID" value="SEP53387.1"/>
    <property type="molecule type" value="Genomic_DNA"/>
</dbReference>
<feature type="domain" description="DUF397" evidence="1">
    <location>
        <begin position="17"/>
        <end position="68"/>
    </location>
</feature>
<keyword evidence="3" id="KW-1185">Reference proteome</keyword>
<name>A0A1H8YMH5_9PSEU</name>
<evidence type="ECO:0000259" key="1">
    <source>
        <dbReference type="Pfam" id="PF04149"/>
    </source>
</evidence>
<gene>
    <name evidence="2" type="ORF">SAMN04489732_126111</name>
</gene>
<reference evidence="2 3" key="1">
    <citation type="submission" date="2016-10" db="EMBL/GenBank/DDBJ databases">
        <authorList>
            <person name="de Groot N.N."/>
        </authorList>
    </citation>
    <scope>NUCLEOTIDE SEQUENCE [LARGE SCALE GENOMIC DNA]</scope>
    <source>
        <strain evidence="2 3">DSM 44993</strain>
    </source>
</reference>
<dbReference type="OrthoDB" id="4299240at2"/>
<proteinExistence type="predicted"/>
<dbReference type="AlphaFoldDB" id="A0A1H8YMH5"/>
<evidence type="ECO:0000313" key="3">
    <source>
        <dbReference type="Proteomes" id="UP000198582"/>
    </source>
</evidence>
<evidence type="ECO:0000313" key="2">
    <source>
        <dbReference type="EMBL" id="SEP53387.1"/>
    </source>
</evidence>
<sequence length="79" mass="8751">MDIQDTHKRHLDTNFTEWHKSPLSNPPDNQCVEVSFSSNAVGLRDSRNPDGHVLVFDHGEWEAFLGGAASGSFNLPKTS</sequence>
<dbReference type="InterPro" id="IPR007278">
    <property type="entry name" value="DUF397"/>
</dbReference>
<dbReference type="Pfam" id="PF04149">
    <property type="entry name" value="DUF397"/>
    <property type="match status" value="1"/>
</dbReference>